<dbReference type="InterPro" id="IPR043555">
    <property type="entry name" value="SRPX-like"/>
</dbReference>
<dbReference type="Proteomes" id="UP000662747">
    <property type="component" value="Chromosome"/>
</dbReference>
<proteinExistence type="predicted"/>
<feature type="domain" description="HYR" evidence="2">
    <location>
        <begin position="572"/>
        <end position="652"/>
    </location>
</feature>
<dbReference type="InterPro" id="IPR030916">
    <property type="entry name" value="ELWxxDGT_rpt"/>
</dbReference>
<dbReference type="InterPro" id="IPR011047">
    <property type="entry name" value="Quinoprotein_ADH-like_sf"/>
</dbReference>
<name>A0ABX7NZQ3_9BACT</name>
<dbReference type="InterPro" id="IPR003410">
    <property type="entry name" value="HYR_dom"/>
</dbReference>
<reference evidence="3 4" key="1">
    <citation type="submission" date="2021-02" db="EMBL/GenBank/DDBJ databases">
        <title>De Novo genome assembly of isolated myxobacteria.</title>
        <authorList>
            <person name="Stevens D.C."/>
        </authorList>
    </citation>
    <scope>NUCLEOTIDE SEQUENCE [LARGE SCALE GENOMIC DNA]</scope>
    <source>
        <strain evidence="4">SCPEA02</strain>
    </source>
</reference>
<dbReference type="NCBIfam" id="TIGR04534">
    <property type="entry name" value="ELWxxDGT_rpt"/>
    <property type="match status" value="2"/>
</dbReference>
<evidence type="ECO:0000313" key="3">
    <source>
        <dbReference type="EMBL" id="QSQ22930.1"/>
    </source>
</evidence>
<organism evidence="3 4">
    <name type="scientific">Pyxidicoccus parkwayensis</name>
    <dbReference type="NCBI Taxonomy" id="2813578"/>
    <lineage>
        <taxon>Bacteria</taxon>
        <taxon>Pseudomonadati</taxon>
        <taxon>Myxococcota</taxon>
        <taxon>Myxococcia</taxon>
        <taxon>Myxococcales</taxon>
        <taxon>Cystobacterineae</taxon>
        <taxon>Myxococcaceae</taxon>
        <taxon>Pyxidicoccus</taxon>
    </lineage>
</organism>
<evidence type="ECO:0000259" key="2">
    <source>
        <dbReference type="PROSITE" id="PS50825"/>
    </source>
</evidence>
<dbReference type="PANTHER" id="PTHR46343">
    <property type="entry name" value="HYR DOMAIN-CONTAINING PROTEIN"/>
    <property type="match status" value="1"/>
</dbReference>
<evidence type="ECO:0000256" key="1">
    <source>
        <dbReference type="ARBA" id="ARBA00022737"/>
    </source>
</evidence>
<gene>
    <name evidence="3" type="ORF">JY651_48890</name>
</gene>
<dbReference type="PANTHER" id="PTHR46343:SF2">
    <property type="entry name" value="SUSHI_VON WILLEBRAND FACTOR TYPE A_EGF_PENTRAXIN DOMAIN-CONTAINING 1"/>
    <property type="match status" value="1"/>
</dbReference>
<evidence type="ECO:0000313" key="4">
    <source>
        <dbReference type="Proteomes" id="UP000662747"/>
    </source>
</evidence>
<dbReference type="SUPFAM" id="SSF50998">
    <property type="entry name" value="Quinoprotein alcohol dehydrogenase-like"/>
    <property type="match status" value="1"/>
</dbReference>
<protein>
    <submittedName>
        <fullName evidence="3">HYR domain-containing protein</fullName>
    </submittedName>
</protein>
<dbReference type="EMBL" id="CP071090">
    <property type="protein sequence ID" value="QSQ22930.1"/>
    <property type="molecule type" value="Genomic_DNA"/>
</dbReference>
<dbReference type="Pfam" id="PF02494">
    <property type="entry name" value="HYR"/>
    <property type="match status" value="1"/>
</dbReference>
<keyword evidence="4" id="KW-1185">Reference proteome</keyword>
<accession>A0ABX7NZQ3</accession>
<dbReference type="RefSeq" id="WP_206724506.1">
    <property type="nucleotide sequence ID" value="NZ_CP071090.1"/>
</dbReference>
<sequence>MAAWNGAVYFVGLGPGQGLGLWRTDGTPTGHSLVATLNASISGSVTSANVAISNGRLFVCWSYDSRAELWSSDGTAGGTSRVRAVSSPGSEFEFADLVGTSQRLYFRVQERRDYDPSALSTLWSSDGTEAGTAPLRRRASPAGILIHTTHIVGNAFHFITDDAVHGAELWRSDGTPGGTGIVREIRPGSDGIVRRRVAHPSAVLNGVEYFFADDGTHGMELWRSDGTAAGTFLVKDIRPGVEASKEPGSSVVVLNGALYFTANDGEHGIELWRSDGKPDGTTLAMDFVPGAKGNYMYQLTPSGGRLLFISSDEEHGVELWTSDGTAAGTALVKDILPGPQGALESTFSLVSTPGGVLYFVADDGEHGPQPWRSDGTPEGTYLLAEVQPGSTEPDYELSLAAVGDTLYLAARDSAHGRELWKSDGTREGTVLVKDLNPGPPGSEPILESLTRLGNHVYFFAYDSAHGFELWKSDGTETGTVRVTDLRPGPASGVLPYGWLVSAVLLQGVDAAHGVEMWMTDGTPAGTSLLADLNPGPSSSHPGNLYLVGNQLLMTADDGTHGREPWAIPVPSADRIAPVLVCPAATEAQASEPSGIEVSYASATATDEQGMASVEYSHPSGSRFPVGTTVVTVTATDKAGNRQQCTFEVRVAAPSIPPDTAEGCSCRAGSDSGTMGSGLVWGLLMLVASLGARLHRG</sequence>
<dbReference type="SUPFAM" id="SSF63829">
    <property type="entry name" value="Calcium-dependent phosphotriesterase"/>
    <property type="match status" value="1"/>
</dbReference>
<dbReference type="PROSITE" id="PS50825">
    <property type="entry name" value="HYR"/>
    <property type="match status" value="1"/>
</dbReference>
<keyword evidence="1" id="KW-0677">Repeat</keyword>